<dbReference type="eggNOG" id="KOG2315">
    <property type="taxonomic scope" value="Eukaryota"/>
</dbReference>
<reference evidence="11" key="3">
    <citation type="submission" date="2015-02" db="UniProtKB">
        <authorList>
            <consortium name="EnsemblProtists"/>
        </authorList>
    </citation>
    <scope>IDENTIFICATION</scope>
    <source>
        <strain evidence="11">DAOM BR144</strain>
    </source>
</reference>
<evidence type="ECO:0000256" key="1">
    <source>
        <dbReference type="ARBA" id="ARBA00009573"/>
    </source>
</evidence>
<organism evidence="11 12">
    <name type="scientific">Globisporangium ultimum (strain ATCC 200006 / CBS 805.95 / DAOM BR144)</name>
    <name type="common">Pythium ultimum</name>
    <dbReference type="NCBI Taxonomy" id="431595"/>
    <lineage>
        <taxon>Eukaryota</taxon>
        <taxon>Sar</taxon>
        <taxon>Stramenopiles</taxon>
        <taxon>Oomycota</taxon>
        <taxon>Peronosporomycetes</taxon>
        <taxon>Pythiales</taxon>
        <taxon>Pythiaceae</taxon>
        <taxon>Globisporangium</taxon>
    </lineage>
</organism>
<feature type="region of interest" description="Disordered" evidence="9">
    <location>
        <begin position="644"/>
        <end position="669"/>
    </location>
</feature>
<reference evidence="12" key="2">
    <citation type="submission" date="2010-04" db="EMBL/GenBank/DDBJ databases">
        <authorList>
            <person name="Buell R."/>
            <person name="Hamilton J."/>
            <person name="Hostetler J."/>
        </authorList>
    </citation>
    <scope>NUCLEOTIDE SEQUENCE [LARGE SCALE GENOMIC DNA]</scope>
    <source>
        <strain evidence="12">DAOM:BR144</strain>
    </source>
</reference>
<evidence type="ECO:0000256" key="4">
    <source>
        <dbReference type="ARBA" id="ARBA00022574"/>
    </source>
</evidence>
<dbReference type="GO" id="GO:0043022">
    <property type="term" value="F:ribosome binding"/>
    <property type="evidence" value="ECO:0007669"/>
    <property type="project" value="UniProtKB-UniRule"/>
</dbReference>
<evidence type="ECO:0000256" key="6">
    <source>
        <dbReference type="ARBA" id="ARBA00022845"/>
    </source>
</evidence>
<feature type="domain" description="Translation initiation factor beta propellor-like" evidence="10">
    <location>
        <begin position="227"/>
        <end position="420"/>
    </location>
</feature>
<accession>K3X792</accession>
<dbReference type="Pfam" id="PF08662">
    <property type="entry name" value="eIF2A"/>
    <property type="match status" value="1"/>
</dbReference>
<evidence type="ECO:0000313" key="11">
    <source>
        <dbReference type="EnsemblProtists" id="PYU1_T013091"/>
    </source>
</evidence>
<reference evidence="12" key="1">
    <citation type="journal article" date="2010" name="Genome Biol.">
        <title>Genome sequence of the necrotrophic plant pathogen Pythium ultimum reveals original pathogenicity mechanisms and effector repertoire.</title>
        <authorList>
            <person name="Levesque C.A."/>
            <person name="Brouwer H."/>
            <person name="Cano L."/>
            <person name="Hamilton J.P."/>
            <person name="Holt C."/>
            <person name="Huitema E."/>
            <person name="Raffaele S."/>
            <person name="Robideau G.P."/>
            <person name="Thines M."/>
            <person name="Win J."/>
            <person name="Zerillo M.M."/>
            <person name="Beakes G.W."/>
            <person name="Boore J.L."/>
            <person name="Busam D."/>
            <person name="Dumas B."/>
            <person name="Ferriera S."/>
            <person name="Fuerstenberg S.I."/>
            <person name="Gachon C.M."/>
            <person name="Gaulin E."/>
            <person name="Govers F."/>
            <person name="Grenville-Briggs L."/>
            <person name="Horner N."/>
            <person name="Hostetler J."/>
            <person name="Jiang R.H."/>
            <person name="Johnson J."/>
            <person name="Krajaejun T."/>
            <person name="Lin H."/>
            <person name="Meijer H.J."/>
            <person name="Moore B."/>
            <person name="Morris P."/>
            <person name="Phuntmart V."/>
            <person name="Puiu D."/>
            <person name="Shetty J."/>
            <person name="Stajich J.E."/>
            <person name="Tripathy S."/>
            <person name="Wawra S."/>
            <person name="van West P."/>
            <person name="Whitty B.R."/>
            <person name="Coutinho P.M."/>
            <person name="Henrissat B."/>
            <person name="Martin F."/>
            <person name="Thomas P.D."/>
            <person name="Tyler B.M."/>
            <person name="De Vries R.P."/>
            <person name="Kamoun S."/>
            <person name="Yandell M."/>
            <person name="Tisserat N."/>
            <person name="Buell C.R."/>
        </authorList>
    </citation>
    <scope>NUCLEOTIDE SEQUENCE</scope>
    <source>
        <strain evidence="12">DAOM:BR144</strain>
    </source>
</reference>
<dbReference type="OMA" id="RCCAYSP"/>
<dbReference type="STRING" id="431595.K3X792"/>
<keyword evidence="5" id="KW-0677">Repeat</keyword>
<dbReference type="GO" id="GO:0003729">
    <property type="term" value="F:mRNA binding"/>
    <property type="evidence" value="ECO:0007669"/>
    <property type="project" value="TreeGrafter"/>
</dbReference>
<dbReference type="InterPro" id="IPR013979">
    <property type="entry name" value="TIF_beta_prop-like"/>
</dbReference>
<proteinExistence type="inferred from homology"/>
<dbReference type="GO" id="GO:0022627">
    <property type="term" value="C:cytosolic small ribosomal subunit"/>
    <property type="evidence" value="ECO:0007669"/>
    <property type="project" value="TreeGrafter"/>
</dbReference>
<evidence type="ECO:0000313" key="12">
    <source>
        <dbReference type="Proteomes" id="UP000019132"/>
    </source>
</evidence>
<evidence type="ECO:0000256" key="8">
    <source>
        <dbReference type="PIRNR" id="PIRNR017222"/>
    </source>
</evidence>
<dbReference type="Gene3D" id="2.130.10.10">
    <property type="entry name" value="YVTN repeat-like/Quinoprotein amine dehydrogenase"/>
    <property type="match status" value="2"/>
</dbReference>
<dbReference type="InterPro" id="IPR011387">
    <property type="entry name" value="TIF2A"/>
</dbReference>
<dbReference type="SUPFAM" id="SSF82171">
    <property type="entry name" value="DPP6 N-terminal domain-like"/>
    <property type="match status" value="1"/>
</dbReference>
<protein>
    <recommendedName>
        <fullName evidence="2 8">Eukaryotic translation initiation factor 2A</fullName>
        <shortName evidence="8">eIF-2A</shortName>
    </recommendedName>
</protein>
<evidence type="ECO:0000256" key="7">
    <source>
        <dbReference type="ARBA" id="ARBA00022917"/>
    </source>
</evidence>
<keyword evidence="3 8" id="KW-0396">Initiation factor</keyword>
<feature type="region of interest" description="Disordered" evidence="9">
    <location>
        <begin position="491"/>
        <end position="529"/>
    </location>
</feature>
<keyword evidence="4" id="KW-0853">WD repeat</keyword>
<dbReference type="PANTHER" id="PTHR13227">
    <property type="entry name" value="EUKARYOTIC TRANSLATION INITIATION FACTOR 2A"/>
    <property type="match status" value="1"/>
</dbReference>
<name>K3X792_GLOUD</name>
<dbReference type="EMBL" id="GL376570">
    <property type="status" value="NOT_ANNOTATED_CDS"/>
    <property type="molecule type" value="Genomic_DNA"/>
</dbReference>
<dbReference type="AlphaFoldDB" id="K3X792"/>
<keyword evidence="7 8" id="KW-0648">Protein biosynthesis</keyword>
<comment type="function">
    <text evidence="8">Functions in the early steps of protein synthesis of a small number of specific mRNAs. Acts by directing the binding of methionyl-tRNAi to 40S ribosomal subunits. In contrast to the eIF-2 complex, it binds methionyl-tRNAi to 40S subunits in a codon-dependent manner, whereas the eIF-2 complex binds methionyl-tRNAi to 40S subunits in a GTP-dependent manner.</text>
</comment>
<dbReference type="GO" id="GO:0006417">
    <property type="term" value="P:regulation of translation"/>
    <property type="evidence" value="ECO:0007669"/>
    <property type="project" value="UniProtKB-KW"/>
</dbReference>
<dbReference type="GO" id="GO:0000049">
    <property type="term" value="F:tRNA binding"/>
    <property type="evidence" value="ECO:0007669"/>
    <property type="project" value="UniProtKB-UniRule"/>
</dbReference>
<dbReference type="PIRSF" id="PIRSF017222">
    <property type="entry name" value="eIF2A"/>
    <property type="match status" value="1"/>
</dbReference>
<dbReference type="InParanoid" id="K3X792"/>
<evidence type="ECO:0000259" key="10">
    <source>
        <dbReference type="Pfam" id="PF08662"/>
    </source>
</evidence>
<dbReference type="Proteomes" id="UP000019132">
    <property type="component" value="Unassembled WGS sequence"/>
</dbReference>
<dbReference type="InterPro" id="IPR015943">
    <property type="entry name" value="WD40/YVTN_repeat-like_dom_sf"/>
</dbReference>
<feature type="region of interest" description="Disordered" evidence="9">
    <location>
        <begin position="429"/>
        <end position="463"/>
    </location>
</feature>
<keyword evidence="6 8" id="KW-0810">Translation regulation</keyword>
<dbReference type="HOGENOM" id="CLU_013809_0_1_1"/>
<feature type="compositionally biased region" description="Basic residues" evidence="9">
    <location>
        <begin position="659"/>
        <end position="669"/>
    </location>
</feature>
<evidence type="ECO:0000256" key="3">
    <source>
        <dbReference type="ARBA" id="ARBA00022540"/>
    </source>
</evidence>
<evidence type="ECO:0000256" key="2">
    <source>
        <dbReference type="ARBA" id="ARBA00013819"/>
    </source>
</evidence>
<evidence type="ECO:0000256" key="5">
    <source>
        <dbReference type="ARBA" id="ARBA00022737"/>
    </source>
</evidence>
<dbReference type="VEuPathDB" id="FungiDB:PYU1_G013064"/>
<comment type="similarity">
    <text evidence="1 8">Belongs to the WD repeat EIF2A family.</text>
</comment>
<keyword evidence="12" id="KW-1185">Reference proteome</keyword>
<dbReference type="EnsemblProtists" id="PYU1_T013091">
    <property type="protein sequence ID" value="PYU1_T013091"/>
    <property type="gene ID" value="PYU1_G013064"/>
</dbReference>
<sequence length="669" mass="72639">MAAAVKESVAELLRTKFFLRGKQGVEALWGLPSSSKEQGQVEKDESIGAPQADLMEFSADGAKIVLVNTQLGFTVCNTEDSEVVLEVSNPGIQAIAWSPLGSHLLTWQRPQKEAEQGNLIVWDATTGAEVARFNQKSYSRDNWPSIQWSSDETICGRQSANGVVLYSGTNIAAGSIGQINLPNTTNFSVAPGSAPYKIALFVPEKKGKPASVKVYHFPGLETVVASKSFYKAQEVSMKWSPNGSALVIETRTDVDTTGKSYYGETGLFFLQSDGAYDCIVPLTKEGQIHDVQWDPTGRGFVVLAGSMPCNATLYDNKAIPIFEFGAAPRNHVSWSPHGRFLCIAGFGNLRGDMDFWERNKLKKMGSANSNSATTFAWSPDSRYFFTATTFPRLRVDNGFKVFRYDGTGPIYQEDRAELYDMKFRPAAPGYYPNRPQSPRRKGEEAVATVTAPAPAKPQAYRPPNSTGALAAMMRKEETGSKKLDRNKYVAPNRASSSIPGMSAAPKPIPGMSAAAAAPKKPSKSARKKKAVEAAEAQKAVQEALAKVNGGAAPAAVSVPAAAAPPAPVATAPLTEEEKQKKIKALMKKLKQIDAIKEKQAKGDALNDDQVQKLGSEKALRDEIAQLSAIEIAFAMDERRHWSSGLAIDRKRQFAPPNLKKTRGSQRTRR</sequence>
<dbReference type="PANTHER" id="PTHR13227:SF0">
    <property type="entry name" value="EUKARYOTIC TRANSLATION INITIATION FACTOR 2A"/>
    <property type="match status" value="1"/>
</dbReference>
<dbReference type="GO" id="GO:0003743">
    <property type="term" value="F:translation initiation factor activity"/>
    <property type="evidence" value="ECO:0007669"/>
    <property type="project" value="UniProtKB-UniRule"/>
</dbReference>
<feature type="compositionally biased region" description="Basic residues" evidence="9">
    <location>
        <begin position="520"/>
        <end position="529"/>
    </location>
</feature>
<evidence type="ECO:0000256" key="9">
    <source>
        <dbReference type="SAM" id="MobiDB-lite"/>
    </source>
</evidence>